<dbReference type="Proteomes" id="UP000236291">
    <property type="component" value="Unassembled WGS sequence"/>
</dbReference>
<sequence>MHMIQFRGSEVIELQHFEPASTDDIASVHARSYVSGLEKVMDQALEKGLIVIDGSGPTYATST</sequence>
<dbReference type="STRING" id="57577.A0A2K3MDM5"/>
<proteinExistence type="predicted"/>
<organism evidence="1 2">
    <name type="scientific">Trifolium pratense</name>
    <name type="common">Red clover</name>
    <dbReference type="NCBI Taxonomy" id="57577"/>
    <lineage>
        <taxon>Eukaryota</taxon>
        <taxon>Viridiplantae</taxon>
        <taxon>Streptophyta</taxon>
        <taxon>Embryophyta</taxon>
        <taxon>Tracheophyta</taxon>
        <taxon>Spermatophyta</taxon>
        <taxon>Magnoliopsida</taxon>
        <taxon>eudicotyledons</taxon>
        <taxon>Gunneridae</taxon>
        <taxon>Pentapetalae</taxon>
        <taxon>rosids</taxon>
        <taxon>fabids</taxon>
        <taxon>Fabales</taxon>
        <taxon>Fabaceae</taxon>
        <taxon>Papilionoideae</taxon>
        <taxon>50 kb inversion clade</taxon>
        <taxon>NPAAA clade</taxon>
        <taxon>Hologalegina</taxon>
        <taxon>IRL clade</taxon>
        <taxon>Trifolieae</taxon>
        <taxon>Trifolium</taxon>
    </lineage>
</organism>
<dbReference type="AlphaFoldDB" id="A0A2K3MDM5"/>
<reference evidence="1 2" key="2">
    <citation type="journal article" date="2017" name="Front. Plant Sci.">
        <title>Gene Classification and Mining of Molecular Markers Useful in Red Clover (Trifolium pratense) Breeding.</title>
        <authorList>
            <person name="Istvanek J."/>
            <person name="Dluhosova J."/>
            <person name="Dluhos P."/>
            <person name="Patkova L."/>
            <person name="Nedelnik J."/>
            <person name="Repkova J."/>
        </authorList>
    </citation>
    <scope>NUCLEOTIDE SEQUENCE [LARGE SCALE GENOMIC DNA]</scope>
    <source>
        <strain evidence="2">cv. Tatra</strain>
        <tissue evidence="1">Young leaves</tissue>
    </source>
</reference>
<feature type="non-terminal residue" evidence="1">
    <location>
        <position position="63"/>
    </location>
</feature>
<name>A0A2K3MDM5_TRIPR</name>
<evidence type="ECO:0000313" key="2">
    <source>
        <dbReference type="Proteomes" id="UP000236291"/>
    </source>
</evidence>
<comment type="caution">
    <text evidence="1">The sequence shown here is derived from an EMBL/GenBank/DDBJ whole genome shotgun (WGS) entry which is preliminary data.</text>
</comment>
<accession>A0A2K3MDM5</accession>
<evidence type="ECO:0000313" key="1">
    <source>
        <dbReference type="EMBL" id="PNX88892.1"/>
    </source>
</evidence>
<dbReference type="EMBL" id="ASHM01058002">
    <property type="protein sequence ID" value="PNX88892.1"/>
    <property type="molecule type" value="Genomic_DNA"/>
</dbReference>
<gene>
    <name evidence="1" type="ORF">L195_g045006</name>
</gene>
<protein>
    <submittedName>
        <fullName evidence="1">Histone deacetylase 14-like protein</fullName>
    </submittedName>
</protein>
<reference evidence="1 2" key="1">
    <citation type="journal article" date="2014" name="Am. J. Bot.">
        <title>Genome assembly and annotation for red clover (Trifolium pratense; Fabaceae).</title>
        <authorList>
            <person name="Istvanek J."/>
            <person name="Jaros M."/>
            <person name="Krenek A."/>
            <person name="Repkova J."/>
        </authorList>
    </citation>
    <scope>NUCLEOTIDE SEQUENCE [LARGE SCALE GENOMIC DNA]</scope>
    <source>
        <strain evidence="2">cv. Tatra</strain>
        <tissue evidence="1">Young leaves</tissue>
    </source>
</reference>